<feature type="signal peptide" evidence="1">
    <location>
        <begin position="1"/>
        <end position="24"/>
    </location>
</feature>
<dbReference type="RefSeq" id="WP_104515568.1">
    <property type="nucleotide sequence ID" value="NZ_MQVW01000024.1"/>
</dbReference>
<protein>
    <recommendedName>
        <fullName evidence="4">Lumazine-binding protein</fullName>
    </recommendedName>
</protein>
<dbReference type="AlphaFoldDB" id="A0A2S6ILN3"/>
<dbReference type="EMBL" id="PTJE01000003">
    <property type="protein sequence ID" value="PPK95143.1"/>
    <property type="molecule type" value="Genomic_DNA"/>
</dbReference>
<evidence type="ECO:0008006" key="4">
    <source>
        <dbReference type="Google" id="ProtNLM"/>
    </source>
</evidence>
<evidence type="ECO:0000256" key="1">
    <source>
        <dbReference type="SAM" id="SignalP"/>
    </source>
</evidence>
<reference evidence="2 3" key="1">
    <citation type="submission" date="2018-02" db="EMBL/GenBank/DDBJ databases">
        <title>Genomic Encyclopedia of Archaeal and Bacterial Type Strains, Phase II (KMG-II): from individual species to whole genera.</title>
        <authorList>
            <person name="Goeker M."/>
        </authorList>
    </citation>
    <scope>NUCLEOTIDE SEQUENCE [LARGE SCALE GENOMIC DNA]</scope>
    <source>
        <strain evidence="2 3">DSM 16809</strain>
    </source>
</reference>
<proteinExistence type="predicted"/>
<name>A0A2S6ILN3_9FLAO</name>
<feature type="chain" id="PRO_5015779086" description="Lumazine-binding protein" evidence="1">
    <location>
        <begin position="25"/>
        <end position="198"/>
    </location>
</feature>
<accession>A0A2S6ILN3</accession>
<dbReference type="Proteomes" id="UP000239002">
    <property type="component" value="Unassembled WGS sequence"/>
</dbReference>
<organism evidence="2 3">
    <name type="scientific">Nonlabens xylanidelens</name>
    <dbReference type="NCBI Taxonomy" id="191564"/>
    <lineage>
        <taxon>Bacteria</taxon>
        <taxon>Pseudomonadati</taxon>
        <taxon>Bacteroidota</taxon>
        <taxon>Flavobacteriia</taxon>
        <taxon>Flavobacteriales</taxon>
        <taxon>Flavobacteriaceae</taxon>
        <taxon>Nonlabens</taxon>
    </lineage>
</organism>
<sequence>MKNRNLIAIFSLFLTLFTSLQSFSQTEEDYRSLISITIDRFEKENLRIYKKFENNSLLEKLDVSFSKKFDEVKVRLEKNKNDSLTENVYLFDIVLSDTLLVNVGGIKVNYNSTAEKLEKTNGEKIKRYVKSDFIKRKTNENHASLSFPLLSSTGTKAIIYVLVKNTVSTTQLHLLEFEKTDNKWIFLKSDIISWTRGC</sequence>
<comment type="caution">
    <text evidence="2">The sequence shown here is derived from an EMBL/GenBank/DDBJ whole genome shotgun (WGS) entry which is preliminary data.</text>
</comment>
<keyword evidence="1" id="KW-0732">Signal</keyword>
<evidence type="ECO:0000313" key="2">
    <source>
        <dbReference type="EMBL" id="PPK95143.1"/>
    </source>
</evidence>
<gene>
    <name evidence="2" type="ORF">LY01_01896</name>
</gene>
<keyword evidence="3" id="KW-1185">Reference proteome</keyword>
<evidence type="ECO:0000313" key="3">
    <source>
        <dbReference type="Proteomes" id="UP000239002"/>
    </source>
</evidence>